<reference evidence="2 3" key="1">
    <citation type="journal article" date="2015" name="Fungal Genet. Biol.">
        <title>Evolution of novel wood decay mechanisms in Agaricales revealed by the genome sequences of Fistulina hepatica and Cylindrobasidium torrendii.</title>
        <authorList>
            <person name="Floudas D."/>
            <person name="Held B.W."/>
            <person name="Riley R."/>
            <person name="Nagy L.G."/>
            <person name="Koehler G."/>
            <person name="Ransdell A.S."/>
            <person name="Younus H."/>
            <person name="Chow J."/>
            <person name="Chiniquy J."/>
            <person name="Lipzen A."/>
            <person name="Tritt A."/>
            <person name="Sun H."/>
            <person name="Haridas S."/>
            <person name="LaButti K."/>
            <person name="Ohm R.A."/>
            <person name="Kues U."/>
            <person name="Blanchette R.A."/>
            <person name="Grigoriev I.V."/>
            <person name="Minto R.E."/>
            <person name="Hibbett D.S."/>
        </authorList>
    </citation>
    <scope>NUCLEOTIDE SEQUENCE [LARGE SCALE GENOMIC DNA]</scope>
    <source>
        <strain evidence="2 3">FP15055 ss-10</strain>
    </source>
</reference>
<dbReference type="EMBL" id="KN880435">
    <property type="protein sequence ID" value="KIY73496.1"/>
    <property type="molecule type" value="Genomic_DNA"/>
</dbReference>
<keyword evidence="3" id="KW-1185">Reference proteome</keyword>
<organism evidence="2 3">
    <name type="scientific">Cylindrobasidium torrendii FP15055 ss-10</name>
    <dbReference type="NCBI Taxonomy" id="1314674"/>
    <lineage>
        <taxon>Eukaryota</taxon>
        <taxon>Fungi</taxon>
        <taxon>Dikarya</taxon>
        <taxon>Basidiomycota</taxon>
        <taxon>Agaricomycotina</taxon>
        <taxon>Agaricomycetes</taxon>
        <taxon>Agaricomycetidae</taxon>
        <taxon>Agaricales</taxon>
        <taxon>Marasmiineae</taxon>
        <taxon>Physalacriaceae</taxon>
        <taxon>Cylindrobasidium</taxon>
    </lineage>
</organism>
<feature type="compositionally biased region" description="Basic and acidic residues" evidence="1">
    <location>
        <begin position="149"/>
        <end position="158"/>
    </location>
</feature>
<accession>A0A0D7BV45</accession>
<protein>
    <submittedName>
        <fullName evidence="2">Uncharacterized protein</fullName>
    </submittedName>
</protein>
<feature type="region of interest" description="Disordered" evidence="1">
    <location>
        <begin position="23"/>
        <end position="184"/>
    </location>
</feature>
<sequence length="735" mass="82734">MYTCRLIAGRRIWPIGARFARLSSTDAPGKPPAAGPKKSNARLAGDFGGVNIPIKSRGDAVKPASRYQQRVARSDTPSSDSTSAPAQNDGSRREKLANMYTRTPQPRNPAATSGGEGSTITRSATPRRRLTAEQMAELAARPAKTGGNRPERPRREGPRNGAPQNASRGGRRPPGGKKGPPVEYEPVYEEENEDITHEEVLEASLDVPPLAEHLMPYTEAQWDEQNHWWDMDEYSEPDEKVVDDIEIRLKENEAKMEEHVNKQLLDLDLAGLQPKLENDKDVLAELRRLRRITYLEDVKMYLRRRKELKHYYLRKKEAVDEAIELGLDQPMFVAKEGLKWWDEYAEDNFEDLDNLMREHWPPAESDYQVSVNDHPKFNGHRLVEYSNAIPTLEIFQLARVVAGDATSKDANASQLSLHDPTPAFLRIAQSLQANLEDPQSVRLYSTLLDLYRAEIQRTFGPCVSQELPSNVFDYMNPNHPGVAEGKHIVELVNGLCQTVVSEYGGESPYVFDFEDDEVKAAKAAAAEETLMITPQWLDTIPREGRLDAVRAFYAERWAELSKPTTLNPETDAFWESVDPQLLKKKKKQWYLVWKEGREEAQMWFDWRAREIEAIRTERQKSLEAHKPTFQAEVAEEVVKGDESPLTPNSIARVIKEQQALHGKNVSFWTIAESLGVSDSALSSQRAANPVSVDLLKSINGKITPQLQAKLFRFPTASTQTAVGQNGGPAAVKAKN</sequence>
<evidence type="ECO:0000313" key="3">
    <source>
        <dbReference type="Proteomes" id="UP000054007"/>
    </source>
</evidence>
<dbReference type="AlphaFoldDB" id="A0A0D7BV45"/>
<feature type="compositionally biased region" description="Low complexity" evidence="1">
    <location>
        <begin position="74"/>
        <end position="86"/>
    </location>
</feature>
<gene>
    <name evidence="2" type="ORF">CYLTODRAFT_485347</name>
</gene>
<evidence type="ECO:0000256" key="1">
    <source>
        <dbReference type="SAM" id="MobiDB-lite"/>
    </source>
</evidence>
<dbReference type="Proteomes" id="UP000054007">
    <property type="component" value="Unassembled WGS sequence"/>
</dbReference>
<name>A0A0D7BV45_9AGAR</name>
<evidence type="ECO:0000313" key="2">
    <source>
        <dbReference type="EMBL" id="KIY73496.1"/>
    </source>
</evidence>
<proteinExistence type="predicted"/>